<feature type="transmembrane region" description="Helical" evidence="1">
    <location>
        <begin position="288"/>
        <end position="309"/>
    </location>
</feature>
<reference evidence="3" key="1">
    <citation type="submission" date="2010-08" db="EMBL/GenBank/DDBJ databases">
        <authorList>
            <consortium name="Caenorhabditis japonica Sequencing Consortium"/>
            <person name="Wilson R.K."/>
        </authorList>
    </citation>
    <scope>NUCLEOTIDE SEQUENCE [LARGE SCALE GENOMIC DNA]</scope>
    <source>
        <strain evidence="3">DF5081</strain>
    </source>
</reference>
<feature type="transmembrane region" description="Helical" evidence="1">
    <location>
        <begin position="89"/>
        <end position="110"/>
    </location>
</feature>
<proteinExistence type="predicted"/>
<evidence type="ECO:0000313" key="2">
    <source>
        <dbReference type="EnsemblMetazoa" id="CJA09758.1"/>
    </source>
</evidence>
<dbReference type="InterPro" id="IPR004950">
    <property type="entry name" value="DUF267_CAE_spp"/>
</dbReference>
<feature type="transmembrane region" description="Helical" evidence="1">
    <location>
        <begin position="122"/>
        <end position="150"/>
    </location>
</feature>
<name>A0A8R1DSU9_CAEJA</name>
<keyword evidence="3" id="KW-1185">Reference proteome</keyword>
<feature type="transmembrane region" description="Helical" evidence="1">
    <location>
        <begin position="177"/>
        <end position="203"/>
    </location>
</feature>
<dbReference type="AlphaFoldDB" id="A0A8R1DSU9"/>
<dbReference type="PANTHER" id="PTHR31930">
    <property type="entry name" value="SERPENTINE RECEPTOR, CLASS R"/>
    <property type="match status" value="1"/>
</dbReference>
<evidence type="ECO:0008006" key="4">
    <source>
        <dbReference type="Google" id="ProtNLM"/>
    </source>
</evidence>
<reference evidence="2" key="2">
    <citation type="submission" date="2022-06" db="UniProtKB">
        <authorList>
            <consortium name="EnsemblMetazoa"/>
        </authorList>
    </citation>
    <scope>IDENTIFICATION</scope>
    <source>
        <strain evidence="2">DF5081</strain>
    </source>
</reference>
<dbReference type="EnsemblMetazoa" id="CJA09758.1">
    <property type="protein sequence ID" value="CJA09758.1"/>
    <property type="gene ID" value="WBGene00128962"/>
</dbReference>
<dbReference type="Pfam" id="PF03268">
    <property type="entry name" value="DUF267"/>
    <property type="match status" value="1"/>
</dbReference>
<accession>A0A8R1DSU9</accession>
<sequence length="429" mass="48705">MPQTPSRIQSPVTFQPVTLSSVEIVPPYGTEDVTRPNCIQLSSDDEPITEQKLFGPFRTILRITGLDCTAVSRVQLDPSYGKQALFSRILAVIVLLLILFRCVMFFMAGGKVLSFQWTESNMYAFMAIHSIVCGGCLFGWTKNGFFFTYLEMLNKVRKLRVNGKKEKDDYTKLHRRAFFWAALWFLAVMSHSVASMVAGKILFGGEPVNKIICLAFPFITFLVCVVVTTCVIIYFLINCSMSREIKYFNEELQEAVNENRLHNEQVLLDFCHRQAELIRLVRKANESLTSYAGIAPIFCFYGFINGIYIASFQDVLSTLEFSILLFNLIAVIAMTIFTLQPTSNVQYHLSDTTRILMDCEEFEKNKNCDNFRNYHIIVDRSLKTDTRIRVVGGIPINQTTMNTAMLLIPNLGSILALVRKTLIVNGVQV</sequence>
<dbReference type="PANTHER" id="PTHR31930:SF4">
    <property type="entry name" value="ABC TRANSMEMBRANE TYPE-1 DOMAIN-CONTAINING PROTEIN"/>
    <property type="match status" value="1"/>
</dbReference>
<organism evidence="2 3">
    <name type="scientific">Caenorhabditis japonica</name>
    <dbReference type="NCBI Taxonomy" id="281687"/>
    <lineage>
        <taxon>Eukaryota</taxon>
        <taxon>Metazoa</taxon>
        <taxon>Ecdysozoa</taxon>
        <taxon>Nematoda</taxon>
        <taxon>Chromadorea</taxon>
        <taxon>Rhabditida</taxon>
        <taxon>Rhabditina</taxon>
        <taxon>Rhabditomorpha</taxon>
        <taxon>Rhabditoidea</taxon>
        <taxon>Rhabditidae</taxon>
        <taxon>Peloderinae</taxon>
        <taxon>Caenorhabditis</taxon>
    </lineage>
</organism>
<evidence type="ECO:0000313" key="3">
    <source>
        <dbReference type="Proteomes" id="UP000005237"/>
    </source>
</evidence>
<feature type="transmembrane region" description="Helical" evidence="1">
    <location>
        <begin position="321"/>
        <end position="339"/>
    </location>
</feature>
<evidence type="ECO:0000256" key="1">
    <source>
        <dbReference type="SAM" id="Phobius"/>
    </source>
</evidence>
<feature type="transmembrane region" description="Helical" evidence="1">
    <location>
        <begin position="215"/>
        <end position="237"/>
    </location>
</feature>
<protein>
    <recommendedName>
        <fullName evidence="4">Gustatory receptor</fullName>
    </recommendedName>
</protein>
<keyword evidence="1" id="KW-0812">Transmembrane</keyword>
<keyword evidence="1" id="KW-0472">Membrane</keyword>
<keyword evidence="1" id="KW-1133">Transmembrane helix</keyword>
<dbReference type="Proteomes" id="UP000005237">
    <property type="component" value="Unassembled WGS sequence"/>
</dbReference>